<feature type="transmembrane region" description="Helical" evidence="8">
    <location>
        <begin position="132"/>
        <end position="151"/>
    </location>
</feature>
<dbReference type="AlphaFoldDB" id="G9PAN8"/>
<feature type="region of interest" description="Disordered" evidence="7">
    <location>
        <begin position="1"/>
        <end position="55"/>
    </location>
</feature>
<feature type="transmembrane region" description="Helical" evidence="8">
    <location>
        <begin position="474"/>
        <end position="497"/>
    </location>
</feature>
<comment type="caution">
    <text evidence="10">The sequence shown here is derived from an EMBL/GenBank/DDBJ whole genome shotgun (WGS) entry which is preliminary data.</text>
</comment>
<evidence type="ECO:0000256" key="5">
    <source>
        <dbReference type="ARBA" id="ARBA00023136"/>
    </source>
</evidence>
<dbReference type="Gene3D" id="1.20.1250.20">
    <property type="entry name" value="MFS general substrate transporter like domains"/>
    <property type="match status" value="1"/>
</dbReference>
<dbReference type="Proteomes" id="UP000005426">
    <property type="component" value="Unassembled WGS sequence"/>
</dbReference>
<dbReference type="InterPro" id="IPR020846">
    <property type="entry name" value="MFS_dom"/>
</dbReference>
<evidence type="ECO:0000313" key="11">
    <source>
        <dbReference type="Proteomes" id="UP000005426"/>
    </source>
</evidence>
<keyword evidence="4 8" id="KW-1133">Transmembrane helix</keyword>
<feature type="transmembrane region" description="Helical" evidence="8">
    <location>
        <begin position="363"/>
        <end position="383"/>
    </location>
</feature>
<feature type="transmembrane region" description="Helical" evidence="8">
    <location>
        <begin position="509"/>
        <end position="529"/>
    </location>
</feature>
<accession>G9PAN8</accession>
<feature type="compositionally biased region" description="Low complexity" evidence="7">
    <location>
        <begin position="1"/>
        <end position="13"/>
    </location>
</feature>
<dbReference type="GO" id="GO:0022857">
    <property type="term" value="F:transmembrane transporter activity"/>
    <property type="evidence" value="ECO:0007669"/>
    <property type="project" value="InterPro"/>
</dbReference>
<feature type="compositionally biased region" description="Basic and acidic residues" evidence="7">
    <location>
        <begin position="14"/>
        <end position="46"/>
    </location>
</feature>
<dbReference type="PROSITE" id="PS50850">
    <property type="entry name" value="MFS"/>
    <property type="match status" value="1"/>
</dbReference>
<evidence type="ECO:0000256" key="6">
    <source>
        <dbReference type="ARBA" id="ARBA00023180"/>
    </source>
</evidence>
<evidence type="ECO:0000256" key="1">
    <source>
        <dbReference type="ARBA" id="ARBA00004141"/>
    </source>
</evidence>
<dbReference type="FunFam" id="1.20.1250.20:FF:000011">
    <property type="entry name" value="MFS multidrug transporter, putative"/>
    <property type="match status" value="1"/>
</dbReference>
<dbReference type="RefSeq" id="XP_013938233.1">
    <property type="nucleotide sequence ID" value="XM_014082758.1"/>
</dbReference>
<dbReference type="Pfam" id="PF07690">
    <property type="entry name" value="MFS_1"/>
    <property type="match status" value="1"/>
</dbReference>
<dbReference type="KEGG" id="tatv:25784415"/>
<reference evidence="10 11" key="1">
    <citation type="journal article" date="2011" name="Genome Biol.">
        <title>Comparative genome sequence analysis underscores mycoparasitism as the ancestral life style of Trichoderma.</title>
        <authorList>
            <person name="Kubicek C.P."/>
            <person name="Herrera-Estrella A."/>
            <person name="Seidl-Seiboth V."/>
            <person name="Martinez D.A."/>
            <person name="Druzhinina I.S."/>
            <person name="Thon M."/>
            <person name="Zeilinger S."/>
            <person name="Casas-Flores S."/>
            <person name="Horwitz B.A."/>
            <person name="Mukherjee P.K."/>
            <person name="Mukherjee M."/>
            <person name="Kredics L."/>
            <person name="Alcaraz L.D."/>
            <person name="Aerts A."/>
            <person name="Antal Z."/>
            <person name="Atanasova L."/>
            <person name="Cervantes-Badillo M.G."/>
            <person name="Challacombe J."/>
            <person name="Chertkov O."/>
            <person name="McCluskey K."/>
            <person name="Coulpier F."/>
            <person name="Deshpande N."/>
            <person name="von Doehren H."/>
            <person name="Ebbole D.J."/>
            <person name="Esquivel-Naranjo E.U."/>
            <person name="Fekete E."/>
            <person name="Flipphi M."/>
            <person name="Glaser F."/>
            <person name="Gomez-Rodriguez E.Y."/>
            <person name="Gruber S."/>
            <person name="Han C."/>
            <person name="Henrissat B."/>
            <person name="Hermosa R."/>
            <person name="Hernandez-Onate M."/>
            <person name="Karaffa L."/>
            <person name="Kosti I."/>
            <person name="Le Crom S."/>
            <person name="Lindquist E."/>
            <person name="Lucas S."/>
            <person name="Luebeck M."/>
            <person name="Luebeck P.S."/>
            <person name="Margeot A."/>
            <person name="Metz B."/>
            <person name="Misra M."/>
            <person name="Nevalainen H."/>
            <person name="Omann M."/>
            <person name="Packer N."/>
            <person name="Perrone G."/>
            <person name="Uresti-Rivera E.E."/>
            <person name="Salamov A."/>
            <person name="Schmoll M."/>
            <person name="Seiboth B."/>
            <person name="Shapiro H."/>
            <person name="Sukno S."/>
            <person name="Tamayo-Ramos J.A."/>
            <person name="Tisch D."/>
            <person name="Wiest A."/>
            <person name="Wilkinson H.H."/>
            <person name="Zhang M."/>
            <person name="Coutinho P.M."/>
            <person name="Kenerley C.M."/>
            <person name="Monte E."/>
            <person name="Baker S.E."/>
            <person name="Grigoriev I.V."/>
        </authorList>
    </citation>
    <scope>NUCLEOTIDE SEQUENCE [LARGE SCALE GENOMIC DNA]</scope>
    <source>
        <strain evidence="11">ATCC 20476 / IMI 206040</strain>
    </source>
</reference>
<dbReference type="eggNOG" id="KOG0255">
    <property type="taxonomic scope" value="Eukaryota"/>
</dbReference>
<protein>
    <recommendedName>
        <fullName evidence="9">Major facilitator superfamily (MFS) profile domain-containing protein</fullName>
    </recommendedName>
</protein>
<feature type="transmembrane region" description="Helical" evidence="8">
    <location>
        <begin position="188"/>
        <end position="210"/>
    </location>
</feature>
<dbReference type="InterPro" id="IPR036259">
    <property type="entry name" value="MFS_trans_sf"/>
</dbReference>
<dbReference type="HOGENOM" id="CLU_008455_1_2_1"/>
<comment type="similarity">
    <text evidence="2">Belongs to the major facilitator superfamily.</text>
</comment>
<name>G9PAN8_HYPAI</name>
<evidence type="ECO:0000313" key="10">
    <source>
        <dbReference type="EMBL" id="EHK40071.1"/>
    </source>
</evidence>
<organism evidence="10 11">
    <name type="scientific">Hypocrea atroviridis (strain ATCC 20476 / IMI 206040)</name>
    <name type="common">Trichoderma atroviride</name>
    <dbReference type="NCBI Taxonomy" id="452589"/>
    <lineage>
        <taxon>Eukaryota</taxon>
        <taxon>Fungi</taxon>
        <taxon>Dikarya</taxon>
        <taxon>Ascomycota</taxon>
        <taxon>Pezizomycotina</taxon>
        <taxon>Sordariomycetes</taxon>
        <taxon>Hypocreomycetidae</taxon>
        <taxon>Hypocreales</taxon>
        <taxon>Hypocreaceae</taxon>
        <taxon>Trichoderma</taxon>
    </lineage>
</organism>
<dbReference type="GO" id="GO:0016020">
    <property type="term" value="C:membrane"/>
    <property type="evidence" value="ECO:0007669"/>
    <property type="project" value="UniProtKB-SubCell"/>
</dbReference>
<dbReference type="STRING" id="452589.G9PAN8"/>
<evidence type="ECO:0000256" key="2">
    <source>
        <dbReference type="ARBA" id="ARBA00008335"/>
    </source>
</evidence>
<feature type="domain" description="Major facilitator superfamily (MFS) profile" evidence="9">
    <location>
        <begin position="96"/>
        <end position="535"/>
    </location>
</feature>
<feature type="transmembrane region" description="Helical" evidence="8">
    <location>
        <begin position="222"/>
        <end position="245"/>
    </location>
</feature>
<keyword evidence="3 8" id="KW-0812">Transmembrane</keyword>
<feature type="transmembrane region" description="Helical" evidence="8">
    <location>
        <begin position="321"/>
        <end position="343"/>
    </location>
</feature>
<feature type="transmembrane region" description="Helical" evidence="8">
    <location>
        <begin position="251"/>
        <end position="270"/>
    </location>
</feature>
<proteinExistence type="inferred from homology"/>
<keyword evidence="6" id="KW-0325">Glycoprotein</keyword>
<feature type="transmembrane region" description="Helical" evidence="8">
    <location>
        <begin position="419"/>
        <end position="437"/>
    </location>
</feature>
<evidence type="ECO:0000256" key="3">
    <source>
        <dbReference type="ARBA" id="ARBA00022692"/>
    </source>
</evidence>
<dbReference type="GeneID" id="25784415"/>
<evidence type="ECO:0000256" key="8">
    <source>
        <dbReference type="SAM" id="Phobius"/>
    </source>
</evidence>
<keyword evidence="11" id="KW-1185">Reference proteome</keyword>
<feature type="transmembrane region" description="Helical" evidence="8">
    <location>
        <begin position="443"/>
        <end position="462"/>
    </location>
</feature>
<dbReference type="SUPFAM" id="SSF103473">
    <property type="entry name" value="MFS general substrate transporter"/>
    <property type="match status" value="1"/>
</dbReference>
<evidence type="ECO:0000256" key="4">
    <source>
        <dbReference type="ARBA" id="ARBA00022989"/>
    </source>
</evidence>
<evidence type="ECO:0000256" key="7">
    <source>
        <dbReference type="SAM" id="MobiDB-lite"/>
    </source>
</evidence>
<dbReference type="OrthoDB" id="5296287at2759"/>
<feature type="transmembrane region" description="Helical" evidence="8">
    <location>
        <begin position="94"/>
        <end position="112"/>
    </location>
</feature>
<dbReference type="PANTHER" id="PTHR23502:SF68">
    <property type="entry name" value="MULTIDRUG TRANSPORTER, PUTATIVE (AFU_ORTHOLOGUE AFUA_3G01120)-RELATED"/>
    <property type="match status" value="1"/>
</dbReference>
<sequence>MASSTSSAETQSNSKEESERLDSPTDEKLNLERRSASISRDTRDSTDAPNTTSDAEKQIYIVQDATCVDDENIVWWDGDNDPDNPYNWPRWRKVLNCVLISCLAFITPLASSMFAPGVPDLMLEFRSTNEELAAFCVSVYVLGFAAGPMFFAPLSEIYGRSIIYNITNVGFIVFVIACAEAPSLNALIAFRFFCGIFGSVPITIGGAVIADMIAQEKRGVAMASFAIGPMLGPVVGPVVGGFITTGLGWRWVFWIMAIISGTFSLLFLALSRESFAAVLIGRKTSRLRKETGNPLLRSKLDKGLSNAAYIKRSIQRPFKMLIMSPISIICGIYVGIAYAYLYLMFTSLTPLFMEIYHFKTSTAGLAFLGLGVGSMIGVVSFSLTSDRNIKKKAAEEAVLAEAQGRAPEGMKPEYRLSPLPAGAIILPIGFFIYGWTAEYQVHWIAPIIGTVVIGIGDLIVFMSLQMYLVDTFHVYAASALAANAVARSILGSVLPLAGLPMYNRLGMGWGNSILGFIGLALTPAAWLFLRHGEALRKRFEIKNL</sequence>
<dbReference type="EMBL" id="ABDG02000028">
    <property type="protein sequence ID" value="EHK40071.1"/>
    <property type="molecule type" value="Genomic_DNA"/>
</dbReference>
<gene>
    <name evidence="10" type="ORF">TRIATDRAFT_41962</name>
</gene>
<dbReference type="CDD" id="cd17323">
    <property type="entry name" value="MFS_Tpo1_MDR_like"/>
    <property type="match status" value="1"/>
</dbReference>
<keyword evidence="5 8" id="KW-0472">Membrane</keyword>
<comment type="subcellular location">
    <subcellularLocation>
        <location evidence="1">Membrane</location>
        <topology evidence="1">Multi-pass membrane protein</topology>
    </subcellularLocation>
</comment>
<feature type="transmembrane region" description="Helical" evidence="8">
    <location>
        <begin position="163"/>
        <end position="182"/>
    </location>
</feature>
<evidence type="ECO:0000259" key="9">
    <source>
        <dbReference type="PROSITE" id="PS50850"/>
    </source>
</evidence>
<dbReference type="PANTHER" id="PTHR23502">
    <property type="entry name" value="MAJOR FACILITATOR SUPERFAMILY"/>
    <property type="match status" value="1"/>
</dbReference>
<dbReference type="OMA" id="FMSLQMY"/>
<dbReference type="InterPro" id="IPR011701">
    <property type="entry name" value="MFS"/>
</dbReference>